<evidence type="ECO:0000256" key="3">
    <source>
        <dbReference type="SAM" id="MobiDB-lite"/>
    </source>
</evidence>
<dbReference type="GO" id="GO:0016787">
    <property type="term" value="F:hydrolase activity"/>
    <property type="evidence" value="ECO:0007669"/>
    <property type="project" value="UniProtKB-KW"/>
</dbReference>
<dbReference type="AlphaFoldDB" id="A0A560WA00"/>
<dbReference type="RefSeq" id="WP_144857260.1">
    <property type="nucleotide sequence ID" value="NZ_BAAAYT010000005.1"/>
</dbReference>
<name>A0A560WA00_9MICO</name>
<dbReference type="Pfam" id="PF00545">
    <property type="entry name" value="Ribonuclease"/>
    <property type="match status" value="1"/>
</dbReference>
<dbReference type="GO" id="GO:0003723">
    <property type="term" value="F:RNA binding"/>
    <property type="evidence" value="ECO:0007669"/>
    <property type="project" value="InterPro"/>
</dbReference>
<dbReference type="SUPFAM" id="SSF53933">
    <property type="entry name" value="Microbial ribonucleases"/>
    <property type="match status" value="1"/>
</dbReference>
<gene>
    <name evidence="4" type="ORF">FB557_1789</name>
</gene>
<evidence type="ECO:0000313" key="5">
    <source>
        <dbReference type="Proteomes" id="UP000315628"/>
    </source>
</evidence>
<proteinExistence type="predicted"/>
<keyword evidence="5" id="KW-1185">Reference proteome</keyword>
<accession>A0A560WA00</accession>
<organism evidence="4 5">
    <name type="scientific">Marihabitans asiaticum</name>
    <dbReference type="NCBI Taxonomy" id="415218"/>
    <lineage>
        <taxon>Bacteria</taxon>
        <taxon>Bacillati</taxon>
        <taxon>Actinomycetota</taxon>
        <taxon>Actinomycetes</taxon>
        <taxon>Micrococcales</taxon>
        <taxon>Intrasporangiaceae</taxon>
        <taxon>Marihabitans</taxon>
    </lineage>
</organism>
<feature type="region of interest" description="Disordered" evidence="3">
    <location>
        <begin position="31"/>
        <end position="77"/>
    </location>
</feature>
<sequence>MSRTWRTRLQLIAGLALIVLAAWIVWSGTSGTSGTSDAGRPSEGGGVPPSSSSTTSGEGGAATGRRTITESELPPEGRETLALIRTGGPFPYDRDGATFFNRERLLPHQPRGYYAEYTVPTPGEDDRGARRLVVGEAGEVYYTDDHYSSFAAVQEER</sequence>
<evidence type="ECO:0000256" key="1">
    <source>
        <dbReference type="ARBA" id="ARBA00022722"/>
    </source>
</evidence>
<comment type="caution">
    <text evidence="4">The sequence shown here is derived from an EMBL/GenBank/DDBJ whole genome shotgun (WGS) entry which is preliminary data.</text>
</comment>
<keyword evidence="2" id="KW-0378">Hydrolase</keyword>
<dbReference type="Gene3D" id="3.10.450.30">
    <property type="entry name" value="Microbial ribonucleases"/>
    <property type="match status" value="1"/>
</dbReference>
<reference evidence="4 5" key="1">
    <citation type="submission" date="2019-06" db="EMBL/GenBank/DDBJ databases">
        <title>Sequencing the genomes of 1000 actinobacteria strains.</title>
        <authorList>
            <person name="Klenk H.-P."/>
        </authorList>
    </citation>
    <scope>NUCLEOTIDE SEQUENCE [LARGE SCALE GENOMIC DNA]</scope>
    <source>
        <strain evidence="4 5">DSM 18935</strain>
    </source>
</reference>
<feature type="compositionally biased region" description="Low complexity" evidence="3">
    <location>
        <begin position="31"/>
        <end position="41"/>
    </location>
</feature>
<dbReference type="OrthoDB" id="5326845at2"/>
<evidence type="ECO:0000313" key="4">
    <source>
        <dbReference type="EMBL" id="TWD14380.1"/>
    </source>
</evidence>
<keyword evidence="1" id="KW-0540">Nuclease</keyword>
<dbReference type="InterPro" id="IPR000026">
    <property type="entry name" value="N1-like"/>
</dbReference>
<dbReference type="GO" id="GO:0004521">
    <property type="term" value="F:RNA endonuclease activity"/>
    <property type="evidence" value="ECO:0007669"/>
    <property type="project" value="InterPro"/>
</dbReference>
<dbReference type="EMBL" id="VIUW01000003">
    <property type="protein sequence ID" value="TWD14380.1"/>
    <property type="molecule type" value="Genomic_DNA"/>
</dbReference>
<protein>
    <submittedName>
        <fullName evidence="4">Ribonuclease T1</fullName>
    </submittedName>
</protein>
<evidence type="ECO:0000256" key="2">
    <source>
        <dbReference type="ARBA" id="ARBA00022801"/>
    </source>
</evidence>
<dbReference type="InterPro" id="IPR016191">
    <property type="entry name" value="Ribonuclease/ribotoxin"/>
</dbReference>
<dbReference type="Proteomes" id="UP000315628">
    <property type="component" value="Unassembled WGS sequence"/>
</dbReference>